<accession>A0ABW3PZY3</accession>
<reference evidence="2" key="1">
    <citation type="journal article" date="2019" name="Int. J. Syst. Evol. Microbiol.">
        <title>The Global Catalogue of Microorganisms (GCM) 10K type strain sequencing project: providing services to taxonomists for standard genome sequencing and annotation.</title>
        <authorList>
            <consortium name="The Broad Institute Genomics Platform"/>
            <consortium name="The Broad Institute Genome Sequencing Center for Infectious Disease"/>
            <person name="Wu L."/>
            <person name="Ma J."/>
        </authorList>
    </citation>
    <scope>NUCLEOTIDE SEQUENCE [LARGE SCALE GENOMIC DNA]</scope>
    <source>
        <strain evidence="2">CCUG 55608</strain>
    </source>
</reference>
<gene>
    <name evidence="1" type="ORF">ACFQ4C_00050</name>
</gene>
<dbReference type="EMBL" id="JBHTLP010000001">
    <property type="protein sequence ID" value="MFD1139476.1"/>
    <property type="molecule type" value="Genomic_DNA"/>
</dbReference>
<name>A0ABW3PZY3_9BACT</name>
<evidence type="ECO:0000313" key="2">
    <source>
        <dbReference type="Proteomes" id="UP001597116"/>
    </source>
</evidence>
<keyword evidence="2" id="KW-1185">Reference proteome</keyword>
<protein>
    <submittedName>
        <fullName evidence="1">DUF1800 family protein</fullName>
    </submittedName>
</protein>
<evidence type="ECO:0000313" key="1">
    <source>
        <dbReference type="EMBL" id="MFD1139476.1"/>
    </source>
</evidence>
<dbReference type="InterPro" id="IPR014917">
    <property type="entry name" value="DUF1800"/>
</dbReference>
<comment type="caution">
    <text evidence="1">The sequence shown here is derived from an EMBL/GenBank/DDBJ whole genome shotgun (WGS) entry which is preliminary data.</text>
</comment>
<dbReference type="RefSeq" id="WP_265990164.1">
    <property type="nucleotide sequence ID" value="NZ_CP110973.1"/>
</dbReference>
<dbReference type="Proteomes" id="UP001597116">
    <property type="component" value="Unassembled WGS sequence"/>
</dbReference>
<dbReference type="Pfam" id="PF08811">
    <property type="entry name" value="DUF1800"/>
    <property type="match status" value="1"/>
</dbReference>
<organism evidence="1 2">
    <name type="scientific">Larkinella insperata</name>
    <dbReference type="NCBI Taxonomy" id="332158"/>
    <lineage>
        <taxon>Bacteria</taxon>
        <taxon>Pseudomonadati</taxon>
        <taxon>Bacteroidota</taxon>
        <taxon>Cytophagia</taxon>
        <taxon>Cytophagales</taxon>
        <taxon>Spirosomataceae</taxon>
        <taxon>Larkinella</taxon>
    </lineage>
</organism>
<proteinExistence type="predicted"/>
<sequence>MAYLDTYTVSLSAQAAAHLLRRTTFGPTQHEIADFTGLTASQAFDRLLNNAAYRAAPSPPVELEEGRPDSGQPFLTKPYDASRAFTYYSYIQYWWIGLMTEQNGHPSLLEKLTAFWQNHFVTAHREVVDYRCTDRYLGFLRANALGNFRELVVGITKDPAMLIFQNGNDNTKEHPNENYGRELQELFTVGQKNFAGQPNYTEQDVKSAAQVLTGWQVTNFMKAGSTSVGAVFNPARHDPDPKLFSAHYNYTTIAGRSDPSAGEAELADLVNMLLSHPETPRFICRKLYRWYVNPNVTQEIEDQVIRPLAVFFASSENNYAIAPVLRKLLTSQLFFEARNVGAIVKSPAEFVIGAVRLFNQPVPDSATEYGPFRNMMGFLSNSMASLQLNFLNQPTVFGSLPYFQTGFSKNWINGSTLGLRANATDTLVYPYVQIKPGYTLGIDVLNRLTNLQPNFTDVSGTPAITSEQVLADFSRHLFATELTSAQQNFLIDSIMMMNSSPRTTWIREWNAYRAEPADGARQNVVLWRCRTLLKYMLRMAEYQVF</sequence>